<dbReference type="Gramene" id="rna36950">
    <property type="protein sequence ID" value="RHN52291.1"/>
    <property type="gene ID" value="gene36950"/>
</dbReference>
<reference evidence="2" key="1">
    <citation type="journal article" date="2018" name="Nat. Plants">
        <title>Whole-genome landscape of Medicago truncatula symbiotic genes.</title>
        <authorList>
            <person name="Pecrix Y."/>
            <person name="Staton S.E."/>
            <person name="Sallet E."/>
            <person name="Lelandais-Briere C."/>
            <person name="Moreau S."/>
            <person name="Carrere S."/>
            <person name="Blein T."/>
            <person name="Jardinaud M.F."/>
            <person name="Latrasse D."/>
            <person name="Zouine M."/>
            <person name="Zahm M."/>
            <person name="Kreplak J."/>
            <person name="Mayjonade B."/>
            <person name="Satge C."/>
            <person name="Perez M."/>
            <person name="Cauet S."/>
            <person name="Marande W."/>
            <person name="Chantry-Darmon C."/>
            <person name="Lopez-Roques C."/>
            <person name="Bouchez O."/>
            <person name="Berard A."/>
            <person name="Debelle F."/>
            <person name="Munos S."/>
            <person name="Bendahmane A."/>
            <person name="Berges H."/>
            <person name="Niebel A."/>
            <person name="Buitink J."/>
            <person name="Frugier F."/>
            <person name="Benhamed M."/>
            <person name="Crespi M."/>
            <person name="Gouzy J."/>
            <person name="Gamas P."/>
        </authorList>
    </citation>
    <scope>NUCLEOTIDE SEQUENCE [LARGE SCALE GENOMIC DNA]</scope>
    <source>
        <strain evidence="2">cv. Jemalong A17</strain>
    </source>
</reference>
<gene>
    <name evidence="1" type="ORF">MtrunA17_Chr6g0478931</name>
</gene>
<comment type="caution">
    <text evidence="1">The sequence shown here is derived from an EMBL/GenBank/DDBJ whole genome shotgun (WGS) entry which is preliminary data.</text>
</comment>
<dbReference type="AlphaFoldDB" id="A0A396HID5"/>
<name>A0A396HID5_MEDTR</name>
<accession>A0A396HID5</accession>
<evidence type="ECO:0000313" key="2">
    <source>
        <dbReference type="Proteomes" id="UP000265566"/>
    </source>
</evidence>
<dbReference type="Proteomes" id="UP000265566">
    <property type="component" value="Chromosome 6"/>
</dbReference>
<proteinExistence type="predicted"/>
<protein>
    <submittedName>
        <fullName evidence="1">Uncharacterized protein</fullName>
    </submittedName>
</protein>
<dbReference type="EMBL" id="PSQE01000006">
    <property type="protein sequence ID" value="RHN52291.1"/>
    <property type="molecule type" value="Genomic_DNA"/>
</dbReference>
<sequence>MLGMFFFSLGVNQNIVDEHNYEPIQKCMENAIHILHKHSRCIGHTERHNFVFIVTITRSESCLLHILIFYFNLVITRSQINLAENSCTH</sequence>
<organism evidence="1 2">
    <name type="scientific">Medicago truncatula</name>
    <name type="common">Barrel medic</name>
    <name type="synonym">Medicago tribuloides</name>
    <dbReference type="NCBI Taxonomy" id="3880"/>
    <lineage>
        <taxon>Eukaryota</taxon>
        <taxon>Viridiplantae</taxon>
        <taxon>Streptophyta</taxon>
        <taxon>Embryophyta</taxon>
        <taxon>Tracheophyta</taxon>
        <taxon>Spermatophyta</taxon>
        <taxon>Magnoliopsida</taxon>
        <taxon>eudicotyledons</taxon>
        <taxon>Gunneridae</taxon>
        <taxon>Pentapetalae</taxon>
        <taxon>rosids</taxon>
        <taxon>fabids</taxon>
        <taxon>Fabales</taxon>
        <taxon>Fabaceae</taxon>
        <taxon>Papilionoideae</taxon>
        <taxon>50 kb inversion clade</taxon>
        <taxon>NPAAA clade</taxon>
        <taxon>Hologalegina</taxon>
        <taxon>IRL clade</taxon>
        <taxon>Trifolieae</taxon>
        <taxon>Medicago</taxon>
    </lineage>
</organism>
<evidence type="ECO:0000313" key="1">
    <source>
        <dbReference type="EMBL" id="RHN52291.1"/>
    </source>
</evidence>